<feature type="compositionally biased region" description="Polar residues" evidence="1">
    <location>
        <begin position="71"/>
        <end position="84"/>
    </location>
</feature>
<keyword evidence="4" id="KW-1185">Reference proteome</keyword>
<gene>
    <name evidence="3" type="ORF">CVLEPA_LOCUS28859</name>
</gene>
<evidence type="ECO:0000313" key="3">
    <source>
        <dbReference type="EMBL" id="CAK8695606.1"/>
    </source>
</evidence>
<dbReference type="Proteomes" id="UP001642483">
    <property type="component" value="Unassembled WGS sequence"/>
</dbReference>
<sequence>MSGNDSMEKIITNTEEEEEFIDDADFTTSELTLVSNENLENNFDEASTSAVKATGSSSADNQVEESIDKVSGNNDSGETSHNNFGSEVDMAERISLVNNMRTIAIMMISCIVIVVVGIVLTLHFSLKAF</sequence>
<dbReference type="EMBL" id="CAWYQH010000152">
    <property type="protein sequence ID" value="CAK8695606.1"/>
    <property type="molecule type" value="Genomic_DNA"/>
</dbReference>
<protein>
    <submittedName>
        <fullName evidence="3">Uncharacterized protein</fullName>
    </submittedName>
</protein>
<name>A0ABP0GV37_CLALP</name>
<evidence type="ECO:0000256" key="2">
    <source>
        <dbReference type="SAM" id="Phobius"/>
    </source>
</evidence>
<keyword evidence="2" id="KW-0472">Membrane</keyword>
<feature type="region of interest" description="Disordered" evidence="1">
    <location>
        <begin position="45"/>
        <end position="84"/>
    </location>
</feature>
<proteinExistence type="predicted"/>
<reference evidence="3 4" key="1">
    <citation type="submission" date="2024-02" db="EMBL/GenBank/DDBJ databases">
        <authorList>
            <person name="Daric V."/>
            <person name="Darras S."/>
        </authorList>
    </citation>
    <scope>NUCLEOTIDE SEQUENCE [LARGE SCALE GENOMIC DNA]</scope>
</reference>
<comment type="caution">
    <text evidence="3">The sequence shown here is derived from an EMBL/GenBank/DDBJ whole genome shotgun (WGS) entry which is preliminary data.</text>
</comment>
<keyword evidence="2" id="KW-0812">Transmembrane</keyword>
<accession>A0ABP0GV37</accession>
<evidence type="ECO:0000256" key="1">
    <source>
        <dbReference type="SAM" id="MobiDB-lite"/>
    </source>
</evidence>
<feature type="transmembrane region" description="Helical" evidence="2">
    <location>
        <begin position="103"/>
        <end position="126"/>
    </location>
</feature>
<keyword evidence="2" id="KW-1133">Transmembrane helix</keyword>
<organism evidence="3 4">
    <name type="scientific">Clavelina lepadiformis</name>
    <name type="common">Light-bulb sea squirt</name>
    <name type="synonym">Ascidia lepadiformis</name>
    <dbReference type="NCBI Taxonomy" id="159417"/>
    <lineage>
        <taxon>Eukaryota</taxon>
        <taxon>Metazoa</taxon>
        <taxon>Chordata</taxon>
        <taxon>Tunicata</taxon>
        <taxon>Ascidiacea</taxon>
        <taxon>Aplousobranchia</taxon>
        <taxon>Clavelinidae</taxon>
        <taxon>Clavelina</taxon>
    </lineage>
</organism>
<feature type="region of interest" description="Disordered" evidence="1">
    <location>
        <begin position="1"/>
        <end position="20"/>
    </location>
</feature>
<evidence type="ECO:0000313" key="4">
    <source>
        <dbReference type="Proteomes" id="UP001642483"/>
    </source>
</evidence>
<feature type="compositionally biased region" description="Polar residues" evidence="1">
    <location>
        <begin position="45"/>
        <end position="61"/>
    </location>
</feature>